<keyword evidence="1" id="KW-0805">Transcription regulation</keyword>
<evidence type="ECO:0000256" key="3">
    <source>
        <dbReference type="ARBA" id="ARBA00023163"/>
    </source>
</evidence>
<dbReference type="PANTHER" id="PTHR33154">
    <property type="entry name" value="TRANSCRIPTIONAL REGULATOR, ARSR FAMILY"/>
    <property type="match status" value="1"/>
</dbReference>
<dbReference type="SUPFAM" id="SSF46785">
    <property type="entry name" value="Winged helix' DNA-binding domain"/>
    <property type="match status" value="1"/>
</dbReference>
<proteinExistence type="predicted"/>
<dbReference type="GO" id="GO:0003700">
    <property type="term" value="F:DNA-binding transcription factor activity"/>
    <property type="evidence" value="ECO:0007669"/>
    <property type="project" value="InterPro"/>
</dbReference>
<name>A0A4R1R316_HYDET</name>
<dbReference type="NCBIfam" id="NF033788">
    <property type="entry name" value="HTH_metalloreg"/>
    <property type="match status" value="1"/>
</dbReference>
<gene>
    <name evidence="5" type="ORF">EDC14_103841</name>
</gene>
<evidence type="ECO:0000259" key="4">
    <source>
        <dbReference type="PROSITE" id="PS50987"/>
    </source>
</evidence>
<evidence type="ECO:0000256" key="1">
    <source>
        <dbReference type="ARBA" id="ARBA00023015"/>
    </source>
</evidence>
<dbReference type="InterPro" id="IPR036390">
    <property type="entry name" value="WH_DNA-bd_sf"/>
</dbReference>
<dbReference type="PRINTS" id="PR00778">
    <property type="entry name" value="HTHARSR"/>
</dbReference>
<keyword evidence="2" id="KW-0238">DNA-binding</keyword>
<dbReference type="EMBL" id="SLUN01000038">
    <property type="protein sequence ID" value="TCL59748.1"/>
    <property type="molecule type" value="Genomic_DNA"/>
</dbReference>
<feature type="domain" description="HTH arsR-type" evidence="4">
    <location>
        <begin position="7"/>
        <end position="101"/>
    </location>
</feature>
<dbReference type="InterPro" id="IPR036388">
    <property type="entry name" value="WH-like_DNA-bd_sf"/>
</dbReference>
<dbReference type="GO" id="GO:0003677">
    <property type="term" value="F:DNA binding"/>
    <property type="evidence" value="ECO:0007669"/>
    <property type="project" value="UniProtKB-KW"/>
</dbReference>
<dbReference type="Gene3D" id="1.10.10.10">
    <property type="entry name" value="Winged helix-like DNA-binding domain superfamily/Winged helix DNA-binding domain"/>
    <property type="match status" value="1"/>
</dbReference>
<dbReference type="AlphaFoldDB" id="A0A4R1R316"/>
<dbReference type="Pfam" id="PF01022">
    <property type="entry name" value="HTH_5"/>
    <property type="match status" value="1"/>
</dbReference>
<dbReference type="InterPro" id="IPR051081">
    <property type="entry name" value="HTH_MetalResp_TranReg"/>
</dbReference>
<evidence type="ECO:0000313" key="6">
    <source>
        <dbReference type="Proteomes" id="UP000295008"/>
    </source>
</evidence>
<dbReference type="CDD" id="cd00090">
    <property type="entry name" value="HTH_ARSR"/>
    <property type="match status" value="1"/>
</dbReference>
<sequence>MSESKYIHMRLAMNLLKVLKAISDENRLRILNLINQRELCVCEIESVSGMTQSNVSRHLIKLKEAGLIDSEKNGQFVFYRMNREMLVGFPFLKILLDQELAKLKNCQADLAKLAEISEAGLMCIREACKKG</sequence>
<protein>
    <submittedName>
        <fullName evidence="5">ArsR family transcriptional regulator</fullName>
    </submittedName>
</protein>
<comment type="caution">
    <text evidence="5">The sequence shown here is derived from an EMBL/GenBank/DDBJ whole genome shotgun (WGS) entry which is preliminary data.</text>
</comment>
<dbReference type="Proteomes" id="UP000295008">
    <property type="component" value="Unassembled WGS sequence"/>
</dbReference>
<dbReference type="SMART" id="SM00418">
    <property type="entry name" value="HTH_ARSR"/>
    <property type="match status" value="1"/>
</dbReference>
<keyword evidence="3" id="KW-0804">Transcription</keyword>
<dbReference type="PANTHER" id="PTHR33154:SF18">
    <property type="entry name" value="ARSENICAL RESISTANCE OPERON REPRESSOR"/>
    <property type="match status" value="1"/>
</dbReference>
<dbReference type="InterPro" id="IPR001845">
    <property type="entry name" value="HTH_ArsR_DNA-bd_dom"/>
</dbReference>
<dbReference type="RefSeq" id="WP_243663075.1">
    <property type="nucleotide sequence ID" value="NZ_SLUN01000038.1"/>
</dbReference>
<evidence type="ECO:0000313" key="5">
    <source>
        <dbReference type="EMBL" id="TCL59748.1"/>
    </source>
</evidence>
<evidence type="ECO:0000256" key="2">
    <source>
        <dbReference type="ARBA" id="ARBA00023125"/>
    </source>
</evidence>
<organism evidence="5 6">
    <name type="scientific">Hydrogenispora ethanolica</name>
    <dbReference type="NCBI Taxonomy" id="1082276"/>
    <lineage>
        <taxon>Bacteria</taxon>
        <taxon>Bacillati</taxon>
        <taxon>Bacillota</taxon>
        <taxon>Hydrogenispora</taxon>
    </lineage>
</organism>
<keyword evidence="6" id="KW-1185">Reference proteome</keyword>
<dbReference type="PROSITE" id="PS50987">
    <property type="entry name" value="HTH_ARSR_2"/>
    <property type="match status" value="1"/>
</dbReference>
<accession>A0A4R1R316</accession>
<dbReference type="InterPro" id="IPR011991">
    <property type="entry name" value="ArsR-like_HTH"/>
</dbReference>
<reference evidence="5 6" key="1">
    <citation type="submission" date="2019-03" db="EMBL/GenBank/DDBJ databases">
        <title>Genomic Encyclopedia of Type Strains, Phase IV (KMG-IV): sequencing the most valuable type-strain genomes for metagenomic binning, comparative biology and taxonomic classification.</title>
        <authorList>
            <person name="Goeker M."/>
        </authorList>
    </citation>
    <scope>NUCLEOTIDE SEQUENCE [LARGE SCALE GENOMIC DNA]</scope>
    <source>
        <strain evidence="5 6">LX-B</strain>
    </source>
</reference>